<proteinExistence type="inferred from homology"/>
<organism evidence="7 8">
    <name type="scientific">Mesorhizobium vachelliae</name>
    <dbReference type="NCBI Taxonomy" id="3072309"/>
    <lineage>
        <taxon>Bacteria</taxon>
        <taxon>Pseudomonadati</taxon>
        <taxon>Pseudomonadota</taxon>
        <taxon>Alphaproteobacteria</taxon>
        <taxon>Hyphomicrobiales</taxon>
        <taxon>Phyllobacteriaceae</taxon>
        <taxon>Mesorhizobium</taxon>
    </lineage>
</organism>
<dbReference type="InterPro" id="IPR011335">
    <property type="entry name" value="Restrct_endonuc-II-like"/>
</dbReference>
<evidence type="ECO:0000256" key="1">
    <source>
        <dbReference type="ARBA" id="ARBA00022722"/>
    </source>
</evidence>
<gene>
    <name evidence="7" type="primary">vsr</name>
    <name evidence="7" type="ORF">RFM42_25955</name>
</gene>
<keyword evidence="5 6" id="KW-0234">DNA repair</keyword>
<name>A0ABU5ACY9_9HYPH</name>
<keyword evidence="2 6" id="KW-0255">Endonuclease</keyword>
<evidence type="ECO:0000256" key="6">
    <source>
        <dbReference type="PIRNR" id="PIRNR018267"/>
    </source>
</evidence>
<dbReference type="NCBIfam" id="TIGR00632">
    <property type="entry name" value="vsr"/>
    <property type="match status" value="1"/>
</dbReference>
<evidence type="ECO:0000313" key="7">
    <source>
        <dbReference type="EMBL" id="MDX8534461.1"/>
    </source>
</evidence>
<dbReference type="Pfam" id="PF03852">
    <property type="entry name" value="Vsr"/>
    <property type="match status" value="1"/>
</dbReference>
<keyword evidence="3 6" id="KW-0227">DNA damage</keyword>
<sequence>MDHLTAAARRDLMGRIRGQDTAPEMRVRRVLHRLGFRFRVHRRDLPGTPDVLLPRYKTAIFVHGCFWHRHPGCKRASQPVTNTEKWKQKFVRNIERDRIVERELSALGWAVTVIWECEATNEEALSKKLLLLLKGSR</sequence>
<dbReference type="CDD" id="cd00221">
    <property type="entry name" value="Vsr"/>
    <property type="match status" value="1"/>
</dbReference>
<comment type="caution">
    <text evidence="7">The sequence shown here is derived from an EMBL/GenBank/DDBJ whole genome shotgun (WGS) entry which is preliminary data.</text>
</comment>
<dbReference type="SUPFAM" id="SSF52980">
    <property type="entry name" value="Restriction endonuclease-like"/>
    <property type="match status" value="1"/>
</dbReference>
<evidence type="ECO:0000256" key="2">
    <source>
        <dbReference type="ARBA" id="ARBA00022759"/>
    </source>
</evidence>
<keyword evidence="8" id="KW-1185">Reference proteome</keyword>
<dbReference type="EMBL" id="JAVIIQ010000013">
    <property type="protein sequence ID" value="MDX8534461.1"/>
    <property type="molecule type" value="Genomic_DNA"/>
</dbReference>
<dbReference type="PIRSF" id="PIRSF018267">
    <property type="entry name" value="VSR_endonuc"/>
    <property type="match status" value="1"/>
</dbReference>
<evidence type="ECO:0000313" key="8">
    <source>
        <dbReference type="Proteomes" id="UP001285154"/>
    </source>
</evidence>
<reference evidence="7 8" key="1">
    <citation type="submission" date="2023-08" db="EMBL/GenBank/DDBJ databases">
        <title>Implementing the SeqCode for naming new Mesorhizobium species isolated from Vachellia karroo root nodules.</title>
        <authorList>
            <person name="Van Lill M."/>
        </authorList>
    </citation>
    <scope>NUCLEOTIDE SEQUENCE [LARGE SCALE GENOMIC DNA]</scope>
    <source>
        <strain evidence="7 8">VK25D</strain>
    </source>
</reference>
<evidence type="ECO:0000256" key="4">
    <source>
        <dbReference type="ARBA" id="ARBA00022801"/>
    </source>
</evidence>
<protein>
    <recommendedName>
        <fullName evidence="6">Very short patch repair endonuclease</fullName>
        <ecNumber evidence="6">3.1.-.-</ecNumber>
    </recommendedName>
</protein>
<keyword evidence="4 6" id="KW-0378">Hydrolase</keyword>
<dbReference type="RefSeq" id="WP_320252010.1">
    <property type="nucleotide sequence ID" value="NZ_JAVIIQ010000013.1"/>
</dbReference>
<comment type="function">
    <text evidence="6">May nick specific sequences that contain T:G mispairs resulting from m5C-deamination.</text>
</comment>
<dbReference type="InterPro" id="IPR004603">
    <property type="entry name" value="DNA_mismatch_endonuc_vsr"/>
</dbReference>
<dbReference type="EC" id="3.1.-.-" evidence="6"/>
<dbReference type="Gene3D" id="3.40.960.10">
    <property type="entry name" value="VSR Endonuclease"/>
    <property type="match status" value="1"/>
</dbReference>
<comment type="similarity">
    <text evidence="6">Belongs to the vsr family.</text>
</comment>
<evidence type="ECO:0000256" key="5">
    <source>
        <dbReference type="ARBA" id="ARBA00023204"/>
    </source>
</evidence>
<evidence type="ECO:0000256" key="3">
    <source>
        <dbReference type="ARBA" id="ARBA00022763"/>
    </source>
</evidence>
<dbReference type="Proteomes" id="UP001285154">
    <property type="component" value="Unassembled WGS sequence"/>
</dbReference>
<keyword evidence="1 6" id="KW-0540">Nuclease</keyword>
<accession>A0ABU5ACY9</accession>
<dbReference type="GO" id="GO:0004519">
    <property type="term" value="F:endonuclease activity"/>
    <property type="evidence" value="ECO:0007669"/>
    <property type="project" value="UniProtKB-KW"/>
</dbReference>